<gene>
    <name evidence="1" type="ORF">B1P95_18085</name>
</gene>
<comment type="caution">
    <text evidence="1">The sequence shown here is derived from an EMBL/GenBank/DDBJ whole genome shotgun (WGS) entry which is preliminary data.</text>
</comment>
<protein>
    <submittedName>
        <fullName evidence="1">Uncharacterized protein</fullName>
    </submittedName>
</protein>
<accession>A0A1S8K9R5</accession>
<reference evidence="1 2" key="1">
    <citation type="submission" date="2017-02" db="EMBL/GenBank/DDBJ databases">
        <title>Clonality and virulence of isolates of VRE in Hematopoietic Stem Cell Transplanted (HSCT) patients.</title>
        <authorList>
            <person name="Marchi A.P."/>
            <person name="Martins R.C."/>
            <person name="Marie S.K."/>
            <person name="Levin A.S."/>
            <person name="Costa S.F."/>
        </authorList>
    </citation>
    <scope>NUCLEOTIDE SEQUENCE [LARGE SCALE GENOMIC DNA]</scope>
    <source>
        <strain evidence="1 2">LIM1759</strain>
    </source>
</reference>
<evidence type="ECO:0000313" key="1">
    <source>
        <dbReference type="EMBL" id="OOL76529.1"/>
    </source>
</evidence>
<dbReference type="EMBL" id="MVGJ01000587">
    <property type="protein sequence ID" value="OOL76529.1"/>
    <property type="molecule type" value="Genomic_DNA"/>
</dbReference>
<name>A0A1S8K9R5_ENTFC</name>
<sequence length="74" mass="8991">MIFVLLSFLLRFIHLFFMWLPRLISFSGYFQTSPIQYRTDMESVPHIKLANTFHSCHIAKKELRQFYVVVLFFE</sequence>
<proteinExistence type="predicted"/>
<evidence type="ECO:0000313" key="2">
    <source>
        <dbReference type="Proteomes" id="UP000191171"/>
    </source>
</evidence>
<dbReference type="Proteomes" id="UP000191171">
    <property type="component" value="Unassembled WGS sequence"/>
</dbReference>
<dbReference type="AlphaFoldDB" id="A0A1S8K9R5"/>
<organism evidence="1 2">
    <name type="scientific">Enterococcus faecium</name>
    <name type="common">Streptococcus faecium</name>
    <dbReference type="NCBI Taxonomy" id="1352"/>
    <lineage>
        <taxon>Bacteria</taxon>
        <taxon>Bacillati</taxon>
        <taxon>Bacillota</taxon>
        <taxon>Bacilli</taxon>
        <taxon>Lactobacillales</taxon>
        <taxon>Enterococcaceae</taxon>
        <taxon>Enterococcus</taxon>
    </lineage>
</organism>